<feature type="transmembrane region" description="Helical" evidence="1">
    <location>
        <begin position="12"/>
        <end position="37"/>
    </location>
</feature>
<reference evidence="2 3" key="1">
    <citation type="journal article" name="Front. Microbiol.">
        <title>Sugar Metabolism of the First Thermophilic Planctomycete Thermogutta terrifontis: Comparative Genomic and Transcriptomic Approaches.</title>
        <authorList>
            <person name="Elcheninov A.G."/>
            <person name="Menzel P."/>
            <person name="Gudbergsdottir S.R."/>
            <person name="Slesarev A.I."/>
            <person name="Kadnikov V.V."/>
            <person name="Krogh A."/>
            <person name="Bonch-Osmolovskaya E.A."/>
            <person name="Peng X."/>
            <person name="Kublanov I.V."/>
        </authorList>
    </citation>
    <scope>NUCLEOTIDE SEQUENCE [LARGE SCALE GENOMIC DNA]</scope>
    <source>
        <strain evidence="2 3">R1</strain>
    </source>
</reference>
<evidence type="ECO:0000256" key="1">
    <source>
        <dbReference type="SAM" id="Phobius"/>
    </source>
</evidence>
<proteinExistence type="predicted"/>
<dbReference type="KEGG" id="ttf:THTE_2648"/>
<dbReference type="AlphaFoldDB" id="A0A286RH20"/>
<dbReference type="OrthoDB" id="260065at2"/>
<keyword evidence="1" id="KW-0472">Membrane</keyword>
<dbReference type="RefSeq" id="WP_095415370.1">
    <property type="nucleotide sequence ID" value="NZ_CP018477.1"/>
</dbReference>
<dbReference type="Pfam" id="PF07963">
    <property type="entry name" value="N_methyl"/>
    <property type="match status" value="1"/>
</dbReference>
<keyword evidence="3" id="KW-1185">Reference proteome</keyword>
<evidence type="ECO:0000313" key="2">
    <source>
        <dbReference type="EMBL" id="ASV75250.1"/>
    </source>
</evidence>
<name>A0A286RH20_9BACT</name>
<dbReference type="PROSITE" id="PS00409">
    <property type="entry name" value="PROKAR_NTER_METHYL"/>
    <property type="match status" value="1"/>
</dbReference>
<dbReference type="NCBIfam" id="TIGR02532">
    <property type="entry name" value="IV_pilin_GFxxxE"/>
    <property type="match status" value="1"/>
</dbReference>
<gene>
    <name evidence="2" type="ORF">THTE_2648</name>
</gene>
<protein>
    <recommendedName>
        <fullName evidence="4">Prepilin-type N-terminal cleavage/methylation domain-containing protein</fullName>
    </recommendedName>
</protein>
<keyword evidence="1" id="KW-1133">Transmembrane helix</keyword>
<evidence type="ECO:0000313" key="3">
    <source>
        <dbReference type="Proteomes" id="UP000215086"/>
    </source>
</evidence>
<sequence length="194" mass="21104">MKLRTPNAGFTLVEVLVAVALLATVTAAVALALGVVMQNSEELVVREAAEGLAHDLMDEILNCRYCEPGLSPYAALGPSPSEKATGNRSLFDDIDDYAGLVDEPPHDKWGRLLGKEGDNGQRPSPAMASSLENFRREVKVQYVSSTNFAQPLSGSSVSDYRRIEVTVYWKTRSGQLRPMATVVRVVGHAPTETW</sequence>
<organism evidence="2 3">
    <name type="scientific">Thermogutta terrifontis</name>
    <dbReference type="NCBI Taxonomy" id="1331910"/>
    <lineage>
        <taxon>Bacteria</taxon>
        <taxon>Pseudomonadati</taxon>
        <taxon>Planctomycetota</taxon>
        <taxon>Planctomycetia</taxon>
        <taxon>Pirellulales</taxon>
        <taxon>Thermoguttaceae</taxon>
        <taxon>Thermogutta</taxon>
    </lineage>
</organism>
<keyword evidence="1" id="KW-0812">Transmembrane</keyword>
<dbReference type="Proteomes" id="UP000215086">
    <property type="component" value="Chromosome"/>
</dbReference>
<dbReference type="EMBL" id="CP018477">
    <property type="protein sequence ID" value="ASV75250.1"/>
    <property type="molecule type" value="Genomic_DNA"/>
</dbReference>
<dbReference type="InterPro" id="IPR012902">
    <property type="entry name" value="N_methyl_site"/>
</dbReference>
<evidence type="ECO:0008006" key="4">
    <source>
        <dbReference type="Google" id="ProtNLM"/>
    </source>
</evidence>
<accession>A0A286RH20</accession>